<reference evidence="1" key="1">
    <citation type="journal article" date="2021" name="Proc. Natl. Acad. Sci. U.S.A.">
        <title>A Catalog of Tens of Thousands of Viruses from Human Metagenomes Reveals Hidden Associations with Chronic Diseases.</title>
        <authorList>
            <person name="Tisza M.J."/>
            <person name="Buck C.B."/>
        </authorList>
    </citation>
    <scope>NUCLEOTIDE SEQUENCE</scope>
    <source>
        <strain evidence="1">Ct1yA16</strain>
    </source>
</reference>
<evidence type="ECO:0000313" key="1">
    <source>
        <dbReference type="EMBL" id="DAF61728.1"/>
    </source>
</evidence>
<accession>A0A8S5TF05</accession>
<name>A0A8S5TF05_9CAUD</name>
<sequence>MSNAEIAKDILVALIGNQHTTMYGSDTELAEKVAESYEIIFNKIKELNK</sequence>
<proteinExistence type="predicted"/>
<protein>
    <submittedName>
        <fullName evidence="1">Uncharacterized protein</fullName>
    </submittedName>
</protein>
<dbReference type="EMBL" id="BK032816">
    <property type="protein sequence ID" value="DAF61728.1"/>
    <property type="molecule type" value="Genomic_DNA"/>
</dbReference>
<organism evidence="1">
    <name type="scientific">Siphoviridae sp. ct1yA16</name>
    <dbReference type="NCBI Taxonomy" id="2827767"/>
    <lineage>
        <taxon>Viruses</taxon>
        <taxon>Duplodnaviria</taxon>
        <taxon>Heunggongvirae</taxon>
        <taxon>Uroviricota</taxon>
        <taxon>Caudoviricetes</taxon>
    </lineage>
</organism>